<evidence type="ECO:0000256" key="4">
    <source>
        <dbReference type="ARBA" id="ARBA00023239"/>
    </source>
</evidence>
<evidence type="ECO:0000256" key="3">
    <source>
        <dbReference type="ARBA" id="ARBA00022898"/>
    </source>
</evidence>
<dbReference type="Gene3D" id="3.20.20.10">
    <property type="entry name" value="Alanine racemase"/>
    <property type="match status" value="1"/>
</dbReference>
<dbReference type="FunFam" id="3.20.20.10:FF:000003">
    <property type="entry name" value="Diaminopimelate decarboxylase"/>
    <property type="match status" value="1"/>
</dbReference>
<dbReference type="SUPFAM" id="SSF50621">
    <property type="entry name" value="Alanine racemase C-terminal domain-like"/>
    <property type="match status" value="1"/>
</dbReference>
<evidence type="ECO:0000256" key="5">
    <source>
        <dbReference type="PIRSR" id="PIRSR600183-50"/>
    </source>
</evidence>
<feature type="domain" description="Orn/DAP/Arg decarboxylase 2 N-terminal" evidence="6">
    <location>
        <begin position="45"/>
        <end position="291"/>
    </location>
</feature>
<dbReference type="PRINTS" id="PR01181">
    <property type="entry name" value="DAPDCRBXLASE"/>
</dbReference>
<reference evidence="7" key="1">
    <citation type="submission" date="2017-11" db="EMBL/GenBank/DDBJ databases">
        <title>The sensing device of the deep-sea amphipod.</title>
        <authorList>
            <person name="Kobayashi H."/>
            <person name="Nagahama T."/>
            <person name="Arai W."/>
            <person name="Sasagawa Y."/>
            <person name="Umeda M."/>
            <person name="Hayashi T."/>
            <person name="Nikaido I."/>
            <person name="Watanabe H."/>
            <person name="Oguri K."/>
            <person name="Kitazato H."/>
            <person name="Fujioka K."/>
            <person name="Kido Y."/>
            <person name="Takami H."/>
        </authorList>
    </citation>
    <scope>NUCLEOTIDE SEQUENCE</scope>
    <source>
        <tissue evidence="7">Whole body</tissue>
    </source>
</reference>
<dbReference type="InterPro" id="IPR000183">
    <property type="entry name" value="Orn/DAP/Arg_de-COase"/>
</dbReference>
<keyword evidence="2" id="KW-0210">Decarboxylase</keyword>
<dbReference type="AlphaFoldDB" id="A0A6A7G3E0"/>
<dbReference type="InterPro" id="IPR022644">
    <property type="entry name" value="De-COase2_N"/>
</dbReference>
<dbReference type="HAMAP" id="MF_02120">
    <property type="entry name" value="LysA"/>
    <property type="match status" value="1"/>
</dbReference>
<dbReference type="GO" id="GO:0009089">
    <property type="term" value="P:lysine biosynthetic process via diaminopimelate"/>
    <property type="evidence" value="ECO:0007669"/>
    <property type="project" value="InterPro"/>
</dbReference>
<evidence type="ECO:0000256" key="2">
    <source>
        <dbReference type="ARBA" id="ARBA00022793"/>
    </source>
</evidence>
<sequence>MIQVNKDGHLMIDGCNSQELVEQFGSPLYAYSETIISNQCKEIRKVFLNKYPNTRAMYAAKAFLTTGFCKLLEREGLGIDVVSGGELYTAIRANFDPEMIEFNGNNKTEEEIRAALEYNIGRIIVDNPDELKFLESICKEMNKKVKVIYRITPNVEVITHKYIQTAQKDSKFGFPLDEEIIYPAIKAGIDSDYIDFIGFHFHIGSQLFQNQAYLKALDVVFLFMQETRRRYKYDITELNVGGGFGIKYLKSDEKKPYRYFLEPIMKKIDEFCKEHSFTRPSIVIEPGRSIVGEAGVTLYKVGNIKEIPNVRNYISIDGGMTDNLRVALYQSKYEMILANRATDKKDYTASICGKCCESGDILITDAKMPKPKRGDILATFSTGAYGYSMSNNYNKNATPAVVLCKEGQADLLVKRQSYEKMIENEIIPQRLLKSKN</sequence>
<feature type="active site" description="Proton donor" evidence="5">
    <location>
        <position position="356"/>
    </location>
</feature>
<evidence type="ECO:0000313" key="7">
    <source>
        <dbReference type="EMBL" id="LAC24762.1"/>
    </source>
</evidence>
<dbReference type="PRINTS" id="PR01179">
    <property type="entry name" value="ODADCRBXLASE"/>
</dbReference>
<name>A0A6A7G3E0_9CRUS</name>
<evidence type="ECO:0000256" key="1">
    <source>
        <dbReference type="ARBA" id="ARBA00001933"/>
    </source>
</evidence>
<protein>
    <submittedName>
        <fullName evidence="7">Diaminopimelate decarboxylase</fullName>
    </submittedName>
</protein>
<feature type="modified residue" description="N6-(pyridoxal phosphate)lysine" evidence="5">
    <location>
        <position position="61"/>
    </location>
</feature>
<organism evidence="7">
    <name type="scientific">Hirondellea gigas</name>
    <dbReference type="NCBI Taxonomy" id="1518452"/>
    <lineage>
        <taxon>Eukaryota</taxon>
        <taxon>Metazoa</taxon>
        <taxon>Ecdysozoa</taxon>
        <taxon>Arthropoda</taxon>
        <taxon>Crustacea</taxon>
        <taxon>Multicrustacea</taxon>
        <taxon>Malacostraca</taxon>
        <taxon>Eumalacostraca</taxon>
        <taxon>Peracarida</taxon>
        <taxon>Amphipoda</taxon>
        <taxon>Amphilochidea</taxon>
        <taxon>Lysianassida</taxon>
        <taxon>Lysianassidira</taxon>
        <taxon>Lysianassoidea</taxon>
        <taxon>Lysianassidae</taxon>
        <taxon>Hirondellea</taxon>
    </lineage>
</organism>
<evidence type="ECO:0000259" key="6">
    <source>
        <dbReference type="Pfam" id="PF02784"/>
    </source>
</evidence>
<accession>A0A6A7G3E0</accession>
<dbReference type="InterPro" id="IPR029066">
    <property type="entry name" value="PLP-binding_barrel"/>
</dbReference>
<dbReference type="Gene3D" id="2.40.37.10">
    <property type="entry name" value="Lyase, Ornithine Decarboxylase, Chain A, domain 1"/>
    <property type="match status" value="1"/>
</dbReference>
<dbReference type="EMBL" id="IACT01005613">
    <property type="protein sequence ID" value="LAC24762.1"/>
    <property type="molecule type" value="mRNA"/>
</dbReference>
<dbReference type="NCBIfam" id="TIGR01048">
    <property type="entry name" value="lysA"/>
    <property type="match status" value="1"/>
</dbReference>
<dbReference type="SUPFAM" id="SSF51419">
    <property type="entry name" value="PLP-binding barrel"/>
    <property type="match status" value="1"/>
</dbReference>
<keyword evidence="4" id="KW-0456">Lyase</keyword>
<dbReference type="Pfam" id="PF02784">
    <property type="entry name" value="Orn_Arg_deC_N"/>
    <property type="match status" value="1"/>
</dbReference>
<dbReference type="CDD" id="cd06828">
    <property type="entry name" value="PLPDE_III_DapDC"/>
    <property type="match status" value="1"/>
</dbReference>
<keyword evidence="3 5" id="KW-0663">Pyridoxal phosphate</keyword>
<dbReference type="PANTHER" id="PTHR43727">
    <property type="entry name" value="DIAMINOPIMELATE DECARBOXYLASE"/>
    <property type="match status" value="1"/>
</dbReference>
<dbReference type="InterPro" id="IPR009006">
    <property type="entry name" value="Ala_racemase/Decarboxylase_C"/>
</dbReference>
<proteinExistence type="evidence at transcript level"/>
<dbReference type="GO" id="GO:0008836">
    <property type="term" value="F:diaminopimelate decarboxylase activity"/>
    <property type="evidence" value="ECO:0007669"/>
    <property type="project" value="InterPro"/>
</dbReference>
<comment type="cofactor">
    <cofactor evidence="1 5">
        <name>pyridoxal 5'-phosphate</name>
        <dbReference type="ChEBI" id="CHEBI:597326"/>
    </cofactor>
</comment>
<dbReference type="InterPro" id="IPR002986">
    <property type="entry name" value="DAP_deCOOHase_LysA"/>
</dbReference>
<dbReference type="PANTHER" id="PTHR43727:SF2">
    <property type="entry name" value="GROUP IV DECARBOXYLASE"/>
    <property type="match status" value="1"/>
</dbReference>